<dbReference type="InterPro" id="IPR050624">
    <property type="entry name" value="HTH-type_Tx_Regulator"/>
</dbReference>
<dbReference type="SUPFAM" id="SSF46689">
    <property type="entry name" value="Homeodomain-like"/>
    <property type="match status" value="1"/>
</dbReference>
<dbReference type="Gene3D" id="1.10.357.10">
    <property type="entry name" value="Tetracycline Repressor, domain 2"/>
    <property type="match status" value="1"/>
</dbReference>
<evidence type="ECO:0000259" key="3">
    <source>
        <dbReference type="PROSITE" id="PS50977"/>
    </source>
</evidence>
<dbReference type="GO" id="GO:0003677">
    <property type="term" value="F:DNA binding"/>
    <property type="evidence" value="ECO:0007669"/>
    <property type="project" value="UniProtKB-UniRule"/>
</dbReference>
<organism evidence="4 5">
    <name type="scientific">Acholeplasma brassicae</name>
    <dbReference type="NCBI Taxonomy" id="61635"/>
    <lineage>
        <taxon>Bacteria</taxon>
        <taxon>Bacillati</taxon>
        <taxon>Mycoplasmatota</taxon>
        <taxon>Mollicutes</taxon>
        <taxon>Acholeplasmatales</taxon>
        <taxon>Acholeplasmataceae</taxon>
        <taxon>Acholeplasma</taxon>
    </lineage>
</organism>
<feature type="DNA-binding region" description="H-T-H motif" evidence="2">
    <location>
        <begin position="26"/>
        <end position="45"/>
    </location>
</feature>
<protein>
    <submittedName>
        <fullName evidence="4">Transcription regulator, TetR-like</fullName>
    </submittedName>
</protein>
<dbReference type="PROSITE" id="PS50977">
    <property type="entry name" value="HTH_TETR_2"/>
    <property type="match status" value="1"/>
</dbReference>
<keyword evidence="1 2" id="KW-0238">DNA-binding</keyword>
<dbReference type="RefSeq" id="WP_030005349.1">
    <property type="nucleotide sequence ID" value="NC_022549.1"/>
</dbReference>
<dbReference type="HOGENOM" id="CLU_1382756_0_0_14"/>
<gene>
    <name evidence="4" type="ORF">BN85314680</name>
</gene>
<sequence>MIQTKDKIIEVVVNHIKDGSNLSELSLNQIAKEANIGKSTVYEYFKSKDEMISNTYLYLLQTYEGILLTDLIEGDFNEQMRFQLSLILKVMRDAKQLMDAIMNQSIKEVPFLSRVHEERIKVIQSNMTDRFNRIFEKGILDNQILVPRKEHKYVVQALISGLILQQANNDMKMNDEEALEFTLEQLKKILN</sequence>
<evidence type="ECO:0000256" key="2">
    <source>
        <dbReference type="PROSITE-ProRule" id="PRU00335"/>
    </source>
</evidence>
<proteinExistence type="predicted"/>
<accession>U4KTD3</accession>
<dbReference type="OrthoDB" id="9814200at2"/>
<dbReference type="PANTHER" id="PTHR43479">
    <property type="entry name" value="ACREF/ENVCD OPERON REPRESSOR-RELATED"/>
    <property type="match status" value="1"/>
</dbReference>
<evidence type="ECO:0000313" key="4">
    <source>
        <dbReference type="EMBL" id="CCV66489.1"/>
    </source>
</evidence>
<evidence type="ECO:0000313" key="5">
    <source>
        <dbReference type="Proteomes" id="UP000032737"/>
    </source>
</evidence>
<dbReference type="PANTHER" id="PTHR43479:SF11">
    <property type="entry name" value="ACREF_ENVCD OPERON REPRESSOR-RELATED"/>
    <property type="match status" value="1"/>
</dbReference>
<dbReference type="InterPro" id="IPR001647">
    <property type="entry name" value="HTH_TetR"/>
</dbReference>
<dbReference type="Proteomes" id="UP000032737">
    <property type="component" value="Chromosome"/>
</dbReference>
<feature type="domain" description="HTH tetR-type" evidence="3">
    <location>
        <begin position="2"/>
        <end position="63"/>
    </location>
</feature>
<dbReference type="AlphaFoldDB" id="U4KTD3"/>
<dbReference type="InterPro" id="IPR009057">
    <property type="entry name" value="Homeodomain-like_sf"/>
</dbReference>
<dbReference type="STRING" id="61635.BN85314680"/>
<dbReference type="KEGG" id="abra:BN85314680"/>
<name>U4KTD3_9MOLU</name>
<dbReference type="EMBL" id="FO681348">
    <property type="protein sequence ID" value="CCV66489.1"/>
    <property type="molecule type" value="Genomic_DNA"/>
</dbReference>
<keyword evidence="5" id="KW-1185">Reference proteome</keyword>
<dbReference type="Pfam" id="PF00440">
    <property type="entry name" value="TetR_N"/>
    <property type="match status" value="1"/>
</dbReference>
<evidence type="ECO:0000256" key="1">
    <source>
        <dbReference type="ARBA" id="ARBA00023125"/>
    </source>
</evidence>
<reference evidence="4 5" key="1">
    <citation type="journal article" date="2013" name="J. Mol. Microbiol. Biotechnol.">
        <title>Analysis of the Complete Genomes of Acholeplasma brassicae , A. palmae and A. laidlawii and Their Comparison to the Obligate Parasites from ' Candidatus Phytoplasma'.</title>
        <authorList>
            <person name="Kube M."/>
            <person name="Siewert C."/>
            <person name="Migdoll A.M."/>
            <person name="Duduk B."/>
            <person name="Holz S."/>
            <person name="Rabus R."/>
            <person name="Seemuller E."/>
            <person name="Mitrovic J."/>
            <person name="Muller I."/>
            <person name="Buttner C."/>
            <person name="Reinhardt R."/>
        </authorList>
    </citation>
    <scope>NUCLEOTIDE SEQUENCE [LARGE SCALE GENOMIC DNA]</scope>
    <source>
        <strain evidence="5">0502</strain>
    </source>
</reference>